<dbReference type="Pfam" id="PF07587">
    <property type="entry name" value="PSD1"/>
    <property type="match status" value="1"/>
</dbReference>
<comment type="similarity">
    <text evidence="1">Belongs to the P(II) protein family.</text>
</comment>
<dbReference type="SUPFAM" id="SSF49373">
    <property type="entry name" value="Invasin/intimin cell-adhesion fragments"/>
    <property type="match status" value="2"/>
</dbReference>
<dbReference type="SMART" id="SM00938">
    <property type="entry name" value="P-II"/>
    <property type="match status" value="1"/>
</dbReference>
<organism evidence="4">
    <name type="scientific">Cladocopium goreaui</name>
    <dbReference type="NCBI Taxonomy" id="2562237"/>
    <lineage>
        <taxon>Eukaryota</taxon>
        <taxon>Sar</taxon>
        <taxon>Alveolata</taxon>
        <taxon>Dinophyceae</taxon>
        <taxon>Suessiales</taxon>
        <taxon>Symbiodiniaceae</taxon>
        <taxon>Cladocopium</taxon>
    </lineage>
</organism>
<dbReference type="Gene3D" id="3.30.70.120">
    <property type="match status" value="1"/>
</dbReference>
<reference evidence="5 6" key="2">
    <citation type="submission" date="2024-05" db="EMBL/GenBank/DDBJ databases">
        <authorList>
            <person name="Chen Y."/>
            <person name="Shah S."/>
            <person name="Dougan E. K."/>
            <person name="Thang M."/>
            <person name="Chan C."/>
        </authorList>
    </citation>
    <scope>NUCLEOTIDE SEQUENCE [LARGE SCALE GENOMIC DNA]</scope>
</reference>
<evidence type="ECO:0000313" key="5">
    <source>
        <dbReference type="EMBL" id="CAL4759163.1"/>
    </source>
</evidence>
<dbReference type="InterPro" id="IPR011444">
    <property type="entry name" value="DUF1549"/>
</dbReference>
<dbReference type="PROSITE" id="PS00638">
    <property type="entry name" value="PII_GLNB_CTER"/>
    <property type="match status" value="1"/>
</dbReference>
<dbReference type="GO" id="GO:0030234">
    <property type="term" value="F:enzyme regulator activity"/>
    <property type="evidence" value="ECO:0007669"/>
    <property type="project" value="InterPro"/>
</dbReference>
<dbReference type="Pfam" id="PF02368">
    <property type="entry name" value="Big_2"/>
    <property type="match status" value="1"/>
</dbReference>
<comment type="caution">
    <text evidence="4">The sequence shown here is derived from an EMBL/GenBank/DDBJ whole genome shotgun (WGS) entry which is preliminary data.</text>
</comment>
<reference evidence="4" key="1">
    <citation type="submission" date="2022-10" db="EMBL/GenBank/DDBJ databases">
        <authorList>
            <person name="Chen Y."/>
            <person name="Dougan E. K."/>
            <person name="Chan C."/>
            <person name="Rhodes N."/>
            <person name="Thang M."/>
        </authorList>
    </citation>
    <scope>NUCLEOTIDE SEQUENCE</scope>
</reference>
<dbReference type="EMBL" id="CAMXCT020000001">
    <property type="protein sequence ID" value="CAL1125226.1"/>
    <property type="molecule type" value="Genomic_DNA"/>
</dbReference>
<dbReference type="InterPro" id="IPR017918">
    <property type="entry name" value="N-reg_PII_CS"/>
</dbReference>
<evidence type="ECO:0000256" key="2">
    <source>
        <dbReference type="SAM" id="MobiDB-lite"/>
    </source>
</evidence>
<feature type="domain" description="BIG2" evidence="3">
    <location>
        <begin position="371"/>
        <end position="452"/>
    </location>
</feature>
<dbReference type="InterPro" id="IPR015867">
    <property type="entry name" value="N-reg_PII/ATP_PRibTrfase_C"/>
</dbReference>
<sequence length="959" mass="106786">MKLIVAIIQPSRLEAVKTALSEVEVVRLTVMDVQGFGRQQGHPEQFRKHEVSVNLVRKVQLQIAVNDKFVEPTIEAILKGGRTGDTGEIGDGKIFILPLEDCIRIRTGEQGGDLDMHRDITRRTIRVAAAFFAIGCGALFPLVVTGQEEAASGEVVESPETSISLDFTTLVVLPSDIQLSSTEARQRLLVERQRAIGDEGDMAYVADVSEEATFASSDESVAVVEDGILLPRGDGQATITASIGDEQATVNVTVSNQQQPFQWSFRNHVQSVLTKTGCNSGACHGAQAGKNGFKLSLRGYDPFGDYDVLTRQARGRRIVPTDPGRSLVLLKPAGAVPHKGGFRFDVDSREYRVLAEWIAAATPPPTEDDPRIEHIEVLPEQAVLGVDATQQLIVKARFSDGHEEDVTPWVKYEATNSSVAEVDDQGRVQVVGEGEGVITVWYLSRVTTATITVPLTQELPENTFAESPRRNFIDDLVLEKLESINMPPSPRCSDSEFIRRAYLDTIGVLPTAERTREFLAETSEDKRDRLIEELLERPEFVDYWAYKWSDLLLVNSSSLQPPAMWAYYDWVRNNVAANTPWDEMVRDVLTATGSTLENGATNFYVLHQDPADLTETTSQAFLGMSIMCAKCHNHPLEKWTNDQYYAMANLYARVRVKDADGAGHSIVFNTDRGDLVQPLRGEPQPPTPLDGEPLPLDSQADRRAHLADWVVSPENPYFARAITNRVWANFFDAGLVESVDDLRLTNPASNGKLLAAVSQHLIDNEFDLKTLMRTILQSETYQRDSKPLEGNVGDERFYSRYYPRRLMAEVLLDATSQVTMAPAQFAGYPAGWRAMQLPDSSVDSYFLKTFGRPERVITCECERTEAPSMVQVLHLSNGDTLNQKLAAAGNRIEKLLAENASPEQIVEEAYLNALSRYPTDEEREQLLQVFADTPAEERRAATEDLFWSILTSKEFLFNH</sequence>
<dbReference type="GO" id="GO:0006808">
    <property type="term" value="P:regulation of nitrogen utilization"/>
    <property type="evidence" value="ECO:0007669"/>
    <property type="project" value="InterPro"/>
</dbReference>
<dbReference type="EMBL" id="CAMXCT030000001">
    <property type="protein sequence ID" value="CAL4759163.1"/>
    <property type="molecule type" value="Genomic_DNA"/>
</dbReference>
<dbReference type="SMART" id="SM00635">
    <property type="entry name" value="BID_2"/>
    <property type="match status" value="2"/>
</dbReference>
<dbReference type="PANTHER" id="PTHR35889">
    <property type="entry name" value="CYCLOINULO-OLIGOSACCHARIDE FRUCTANOTRANSFERASE-RELATED"/>
    <property type="match status" value="1"/>
</dbReference>
<dbReference type="SUPFAM" id="SSF54913">
    <property type="entry name" value="GlnB-like"/>
    <property type="match status" value="1"/>
</dbReference>
<evidence type="ECO:0000313" key="6">
    <source>
        <dbReference type="Proteomes" id="UP001152797"/>
    </source>
</evidence>
<feature type="region of interest" description="Disordered" evidence="2">
    <location>
        <begin position="674"/>
        <end position="693"/>
    </location>
</feature>
<name>A0A9P1BED7_9DINO</name>
<evidence type="ECO:0000313" key="4">
    <source>
        <dbReference type="EMBL" id="CAI3971851.1"/>
    </source>
</evidence>
<dbReference type="InterPro" id="IPR003343">
    <property type="entry name" value="Big_2"/>
</dbReference>
<protein>
    <submittedName>
        <fullName evidence="5">Nitrogen regulatory protein P-II</fullName>
    </submittedName>
</protein>
<gene>
    <name evidence="4" type="ORF">C1SCF055_LOCUS441</name>
</gene>
<dbReference type="InterPro" id="IPR022655">
    <property type="entry name" value="DUF1553"/>
</dbReference>
<dbReference type="PANTHER" id="PTHR35889:SF3">
    <property type="entry name" value="F-BOX DOMAIN-CONTAINING PROTEIN"/>
    <property type="match status" value="1"/>
</dbReference>
<dbReference type="InterPro" id="IPR008964">
    <property type="entry name" value="Invasin/intimin_cell_adhesion"/>
</dbReference>
<feature type="domain" description="BIG2" evidence="3">
    <location>
        <begin position="166"/>
        <end position="253"/>
    </location>
</feature>
<dbReference type="AlphaFoldDB" id="A0A9P1BED7"/>
<dbReference type="Pfam" id="PF00543">
    <property type="entry name" value="P-II"/>
    <property type="match status" value="1"/>
</dbReference>
<evidence type="ECO:0000259" key="3">
    <source>
        <dbReference type="SMART" id="SM00635"/>
    </source>
</evidence>
<dbReference type="Gene3D" id="2.60.40.1080">
    <property type="match status" value="2"/>
</dbReference>
<proteinExistence type="inferred from homology"/>
<accession>A0A9P1BED7</accession>
<dbReference type="InterPro" id="IPR011322">
    <property type="entry name" value="N-reg_PII-like_a/b"/>
</dbReference>
<keyword evidence="6" id="KW-1185">Reference proteome</keyword>
<dbReference type="PRINTS" id="PR00340">
    <property type="entry name" value="PIIGLNB"/>
</dbReference>
<evidence type="ECO:0000256" key="1">
    <source>
        <dbReference type="RuleBase" id="RU003936"/>
    </source>
</evidence>
<dbReference type="Pfam" id="PF07583">
    <property type="entry name" value="PSCyt2"/>
    <property type="match status" value="1"/>
</dbReference>
<dbReference type="OrthoDB" id="447416at2759"/>
<dbReference type="EMBL" id="CAMXCT010000001">
    <property type="protein sequence ID" value="CAI3971851.1"/>
    <property type="molecule type" value="Genomic_DNA"/>
</dbReference>
<dbReference type="PROSITE" id="PS51343">
    <property type="entry name" value="PII_GLNB_DOM"/>
    <property type="match status" value="1"/>
</dbReference>
<dbReference type="InterPro" id="IPR002187">
    <property type="entry name" value="N-reg_PII"/>
</dbReference>
<dbReference type="Proteomes" id="UP001152797">
    <property type="component" value="Unassembled WGS sequence"/>
</dbReference>